<dbReference type="InterPro" id="IPR019368">
    <property type="entry name" value="Ribosomal_mS29"/>
</dbReference>
<keyword evidence="10" id="KW-1185">Reference proteome</keyword>
<organism evidence="9 10">
    <name type="scientific">Saxophila tyrrhenica</name>
    <dbReference type="NCBI Taxonomy" id="1690608"/>
    <lineage>
        <taxon>Eukaryota</taxon>
        <taxon>Fungi</taxon>
        <taxon>Dikarya</taxon>
        <taxon>Ascomycota</taxon>
        <taxon>Pezizomycotina</taxon>
        <taxon>Dothideomycetes</taxon>
        <taxon>Dothideomycetidae</taxon>
        <taxon>Mycosphaerellales</taxon>
        <taxon>Extremaceae</taxon>
        <taxon>Saxophila</taxon>
    </lineage>
</organism>
<proteinExistence type="inferred from homology"/>
<dbReference type="GO" id="GO:0005763">
    <property type="term" value="C:mitochondrial small ribosomal subunit"/>
    <property type="evidence" value="ECO:0007669"/>
    <property type="project" value="TreeGrafter"/>
</dbReference>
<keyword evidence="5" id="KW-0496">Mitochondrion</keyword>
<evidence type="ECO:0000256" key="3">
    <source>
        <dbReference type="ARBA" id="ARBA00022946"/>
    </source>
</evidence>
<feature type="compositionally biased region" description="Basic and acidic residues" evidence="8">
    <location>
        <begin position="180"/>
        <end position="194"/>
    </location>
</feature>
<accession>A0AAV9PLY2</accession>
<feature type="compositionally biased region" description="Basic residues" evidence="8">
    <location>
        <begin position="51"/>
        <end position="61"/>
    </location>
</feature>
<evidence type="ECO:0000256" key="5">
    <source>
        <dbReference type="ARBA" id="ARBA00023128"/>
    </source>
</evidence>
<comment type="similarity">
    <text evidence="2">Belongs to the mitochondrion-specific ribosomal protein mS29 family.</text>
</comment>
<feature type="compositionally biased region" description="Basic residues" evidence="8">
    <location>
        <begin position="110"/>
        <end position="121"/>
    </location>
</feature>
<evidence type="ECO:0000256" key="1">
    <source>
        <dbReference type="ARBA" id="ARBA00004173"/>
    </source>
</evidence>
<gene>
    <name evidence="9" type="ORF">LTR77_002017</name>
</gene>
<feature type="compositionally biased region" description="Basic and acidic residues" evidence="8">
    <location>
        <begin position="221"/>
        <end position="231"/>
    </location>
</feature>
<sequence length="761" mass="83592">MLQLWESEADLQNRQKLKRKLEEEEPYNTAAGRKRAKQKAIEQAILDRKTGKTRRTKRHRAAPNPVPRGLLSLDGDSSEDVGEEDILKGLGGNGVSGQAPADVVQPGATHTKKQRSKKKTRRADATSHQKKGVAPLQEVHVNAKGGNNRLEADGHDAQEVDNADSASVERNEGSISTHLPIRETATEDHDDEHQQTTAMNLVSQGHERTHTQPLDAAQQEAQKRESEERARDRKRRRRERKRAKRAIRRQLEEETRPRSAPVEGSGKAAYFQKKRERAKVKAAARRERIKNGEQASLRSLEVTGTRDPAQRAAFSTTAPLSAGPPPPKKQGALKKGRTLKLAKNTRGATARPPAVGERKALKKRIVLSNTNALRIEGLPDFTGDKLVRHEPGTVALDKFRGQVLGLNDDTVDALRALESFKPSQAWSLFRRPASLVRAETAQLANLMADAEGDGKKVARKVMYGSRGNGKSVMLLQAHAMAFLKDWLVIHVPEAQDLTNAHTSYQPVSSPDGPIYIQPHYTAKLLSNIARANQKLLSSLQLSKQHRLPVPVQSNMSLSRFVELGAQDPDLAWPIWQALWSELTAPSQSQSKEGLNRPPVLVTMDGVDQAMRNSAYLDSDVNPIHAHDLALPRDFVSLLSGQTSLPNGGMVLAATCDSNRASAPTLDHCLAHAYAVQNETEPPSWDPFVAKDAKVEAALEGVEALKLPGISKSEARGVMEYYAQSGLLRNTVTEGLVSEKWTLAGSGIIAELEKATVRARFN</sequence>
<reference evidence="9 10" key="1">
    <citation type="submission" date="2023-08" db="EMBL/GenBank/DDBJ databases">
        <title>Black Yeasts Isolated from many extreme environments.</title>
        <authorList>
            <person name="Coleine C."/>
            <person name="Stajich J.E."/>
            <person name="Selbmann L."/>
        </authorList>
    </citation>
    <scope>NUCLEOTIDE SEQUENCE [LARGE SCALE GENOMIC DNA]</scope>
    <source>
        <strain evidence="9 10">CCFEE 5935</strain>
    </source>
</reference>
<dbReference type="RefSeq" id="XP_064662031.1">
    <property type="nucleotide sequence ID" value="XM_064799276.1"/>
</dbReference>
<dbReference type="Proteomes" id="UP001337655">
    <property type="component" value="Unassembled WGS sequence"/>
</dbReference>
<evidence type="ECO:0000256" key="2">
    <source>
        <dbReference type="ARBA" id="ARBA00009863"/>
    </source>
</evidence>
<evidence type="ECO:0000256" key="4">
    <source>
        <dbReference type="ARBA" id="ARBA00022980"/>
    </source>
</evidence>
<comment type="caution">
    <text evidence="9">The sequence shown here is derived from an EMBL/GenBank/DDBJ whole genome shotgun (WGS) entry which is preliminary data.</text>
</comment>
<dbReference type="Pfam" id="PF10236">
    <property type="entry name" value="DAP3"/>
    <property type="match status" value="1"/>
</dbReference>
<dbReference type="AlphaFoldDB" id="A0AAV9PLY2"/>
<evidence type="ECO:0000256" key="7">
    <source>
        <dbReference type="ARBA" id="ARBA00035140"/>
    </source>
</evidence>
<dbReference type="PANTHER" id="PTHR12810:SF0">
    <property type="entry name" value="SMALL RIBOSOMAL SUBUNIT PROTEIN MS29"/>
    <property type="match status" value="1"/>
</dbReference>
<evidence type="ECO:0000313" key="9">
    <source>
        <dbReference type="EMBL" id="KAK5173336.1"/>
    </source>
</evidence>
<dbReference type="PANTHER" id="PTHR12810">
    <property type="entry name" value="MITOCHONDRIAL 28S RIBOSOMAL PROTEIN S29"/>
    <property type="match status" value="1"/>
</dbReference>
<name>A0AAV9PLY2_9PEZI</name>
<dbReference type="GO" id="GO:0003735">
    <property type="term" value="F:structural constituent of ribosome"/>
    <property type="evidence" value="ECO:0007669"/>
    <property type="project" value="TreeGrafter"/>
</dbReference>
<keyword evidence="6" id="KW-0687">Ribonucleoprotein</keyword>
<evidence type="ECO:0000256" key="6">
    <source>
        <dbReference type="ARBA" id="ARBA00023274"/>
    </source>
</evidence>
<evidence type="ECO:0000256" key="8">
    <source>
        <dbReference type="SAM" id="MobiDB-lite"/>
    </source>
</evidence>
<feature type="region of interest" description="Disordered" evidence="8">
    <location>
        <begin position="16"/>
        <end position="336"/>
    </location>
</feature>
<feature type="compositionally biased region" description="Basic residues" evidence="8">
    <location>
        <begin position="272"/>
        <end position="283"/>
    </location>
</feature>
<protein>
    <recommendedName>
        <fullName evidence="7">Small ribosomal subunit protein mS29</fullName>
    </recommendedName>
</protein>
<keyword evidence="4" id="KW-0689">Ribosomal protein</keyword>
<keyword evidence="3" id="KW-0809">Transit peptide</keyword>
<dbReference type="GeneID" id="89923364"/>
<dbReference type="EMBL" id="JAVRRT010000003">
    <property type="protein sequence ID" value="KAK5173336.1"/>
    <property type="molecule type" value="Genomic_DNA"/>
</dbReference>
<feature type="compositionally biased region" description="Basic residues" evidence="8">
    <location>
        <begin position="232"/>
        <end position="248"/>
    </location>
</feature>
<evidence type="ECO:0000313" key="10">
    <source>
        <dbReference type="Proteomes" id="UP001337655"/>
    </source>
</evidence>
<comment type="subcellular location">
    <subcellularLocation>
        <location evidence="1">Mitochondrion</location>
    </subcellularLocation>
</comment>